<dbReference type="EMBL" id="LGUT01002594">
    <property type="protein sequence ID" value="KOG86846.1"/>
    <property type="molecule type" value="Genomic_DNA"/>
</dbReference>
<keyword evidence="5" id="KW-1185">Reference proteome</keyword>
<keyword evidence="2" id="KW-0812">Transmembrane</keyword>
<dbReference type="Pfam" id="PF10110">
    <property type="entry name" value="GPDPase_memb"/>
    <property type="match status" value="1"/>
</dbReference>
<keyword evidence="2" id="KW-0472">Membrane</keyword>
<name>A0ABR5J0Y9_9ACTN</name>
<sequence length="394" mass="41182">MNDSPGRRSPGSPSDEPDNPAPEQPATPADQAPEAKWAPQQPPAGPWPGSGSGPQPPPGRPGWGQQPDNASSRAPGRQLAWGGGWTPPPAAPKPGVIPLRPLGVGEIIEGAFATMRTQWRTVLGVSLGLAIVTQAATTVINGIWFRDNPGLDSLDNDPDLTVGEALRTVGRLFAGMSITSFVGVLGSIIATAMLTVVVSRAVLGRSATLREAWTGARPQLLRMLGLVILVPLLILAVVTVSVLPGILVSVAGAEAGCVAAVWLWIRYSLAAPALMLEKQGVTASMRRSAKLVRGAWWRIFGVQLLAILIAFVVMAVVQIPTGIAQLLFGGDEANVLQGGASSVSWTYLIIGGLGALVGSVITFPITAGVTVLLYTDQRIRRESLDVELIRAANN</sequence>
<reference evidence="4 5" key="1">
    <citation type="submission" date="2015-07" db="EMBL/GenBank/DDBJ databases">
        <authorList>
            <person name="Ju K.-S."/>
            <person name="Doroghazi J.R."/>
            <person name="Metcalf W.W."/>
        </authorList>
    </citation>
    <scope>NUCLEOTIDE SEQUENCE [LARGE SCALE GENOMIC DNA]</scope>
    <source>
        <strain evidence="4 5">NRRL B-3589</strain>
    </source>
</reference>
<feature type="transmembrane region" description="Helical" evidence="2">
    <location>
        <begin position="220"/>
        <end position="240"/>
    </location>
</feature>
<feature type="region of interest" description="Disordered" evidence="1">
    <location>
        <begin position="1"/>
        <end position="94"/>
    </location>
</feature>
<feature type="transmembrane region" description="Helical" evidence="2">
    <location>
        <begin position="172"/>
        <end position="199"/>
    </location>
</feature>
<feature type="transmembrane region" description="Helical" evidence="2">
    <location>
        <begin position="295"/>
        <end position="328"/>
    </location>
</feature>
<feature type="transmembrane region" description="Helical" evidence="2">
    <location>
        <begin position="348"/>
        <end position="374"/>
    </location>
</feature>
<dbReference type="PANTHER" id="PTHR33133">
    <property type="entry name" value="OS08G0107100 PROTEIN-RELATED"/>
    <property type="match status" value="1"/>
</dbReference>
<evidence type="ECO:0000313" key="5">
    <source>
        <dbReference type="Proteomes" id="UP000037020"/>
    </source>
</evidence>
<gene>
    <name evidence="4" type="ORF">ADK38_28735</name>
</gene>
<evidence type="ECO:0000259" key="3">
    <source>
        <dbReference type="Pfam" id="PF10110"/>
    </source>
</evidence>
<dbReference type="InterPro" id="IPR018476">
    <property type="entry name" value="GlyceroP-diester-Pdiesterase_M"/>
</dbReference>
<feature type="compositionally biased region" description="Low complexity" evidence="1">
    <location>
        <begin position="1"/>
        <end position="14"/>
    </location>
</feature>
<proteinExistence type="predicted"/>
<dbReference type="PANTHER" id="PTHR33133:SF1">
    <property type="entry name" value="EXPRESSED PROTEIN-RELATED"/>
    <property type="match status" value="1"/>
</dbReference>
<feature type="transmembrane region" description="Helical" evidence="2">
    <location>
        <begin position="246"/>
        <end position="265"/>
    </location>
</feature>
<feature type="domain" description="Glycerophosphoryl diester phosphodiesterase membrane" evidence="3">
    <location>
        <begin position="258"/>
        <end position="328"/>
    </location>
</feature>
<accession>A0ABR5J0Y9</accession>
<feature type="transmembrane region" description="Helical" evidence="2">
    <location>
        <begin position="122"/>
        <end position="145"/>
    </location>
</feature>
<comment type="caution">
    <text evidence="4">The sequence shown here is derived from an EMBL/GenBank/DDBJ whole genome shotgun (WGS) entry which is preliminary data.</text>
</comment>
<evidence type="ECO:0000313" key="4">
    <source>
        <dbReference type="EMBL" id="KOG86846.1"/>
    </source>
</evidence>
<keyword evidence="2" id="KW-1133">Transmembrane helix</keyword>
<evidence type="ECO:0000256" key="1">
    <source>
        <dbReference type="SAM" id="MobiDB-lite"/>
    </source>
</evidence>
<dbReference type="Proteomes" id="UP000037020">
    <property type="component" value="Unassembled WGS sequence"/>
</dbReference>
<organism evidence="4 5">
    <name type="scientific">Streptomyces varsoviensis</name>
    <dbReference type="NCBI Taxonomy" id="67373"/>
    <lineage>
        <taxon>Bacteria</taxon>
        <taxon>Bacillati</taxon>
        <taxon>Actinomycetota</taxon>
        <taxon>Actinomycetes</taxon>
        <taxon>Kitasatosporales</taxon>
        <taxon>Streptomycetaceae</taxon>
        <taxon>Streptomyces</taxon>
    </lineage>
</organism>
<protein>
    <recommendedName>
        <fullName evidence="3">Glycerophosphoryl diester phosphodiesterase membrane domain-containing protein</fullName>
    </recommendedName>
</protein>
<evidence type="ECO:0000256" key="2">
    <source>
        <dbReference type="SAM" id="Phobius"/>
    </source>
</evidence>